<dbReference type="PRINTS" id="PR01036">
    <property type="entry name" value="TCRTETB"/>
</dbReference>
<feature type="transmembrane region" description="Helical" evidence="7">
    <location>
        <begin position="342"/>
        <end position="361"/>
    </location>
</feature>
<feature type="transmembrane region" description="Helical" evidence="7">
    <location>
        <begin position="56"/>
        <end position="76"/>
    </location>
</feature>
<dbReference type="GO" id="GO:0005886">
    <property type="term" value="C:plasma membrane"/>
    <property type="evidence" value="ECO:0007669"/>
    <property type="project" value="UniProtKB-SubCell"/>
</dbReference>
<evidence type="ECO:0000256" key="6">
    <source>
        <dbReference type="ARBA" id="ARBA00023136"/>
    </source>
</evidence>
<evidence type="ECO:0000259" key="8">
    <source>
        <dbReference type="PROSITE" id="PS50850"/>
    </source>
</evidence>
<feature type="transmembrane region" description="Helical" evidence="7">
    <location>
        <begin position="209"/>
        <end position="230"/>
    </location>
</feature>
<dbReference type="EMBL" id="FMAF01000002">
    <property type="protein sequence ID" value="SCB14214.1"/>
    <property type="molecule type" value="Genomic_DNA"/>
</dbReference>
<feature type="transmembrane region" description="Helical" evidence="7">
    <location>
        <begin position="21"/>
        <end position="44"/>
    </location>
</feature>
<dbReference type="PANTHER" id="PTHR42718">
    <property type="entry name" value="MAJOR FACILITATOR SUPERFAMILY MULTIDRUG TRANSPORTER MFSC"/>
    <property type="match status" value="1"/>
</dbReference>
<keyword evidence="5 7" id="KW-1133">Transmembrane helix</keyword>
<proteinExistence type="predicted"/>
<dbReference type="SUPFAM" id="SSF103473">
    <property type="entry name" value="MFS general substrate transporter"/>
    <property type="match status" value="1"/>
</dbReference>
<protein>
    <submittedName>
        <fullName evidence="9">Drug resistance transporter, EmrB/QacA subfamily</fullName>
    </submittedName>
</protein>
<feature type="transmembrane region" description="Helical" evidence="7">
    <location>
        <begin position="445"/>
        <end position="464"/>
    </location>
</feature>
<dbReference type="PROSITE" id="PS50850">
    <property type="entry name" value="MFS"/>
    <property type="match status" value="1"/>
</dbReference>
<dbReference type="Proteomes" id="UP000199205">
    <property type="component" value="Unassembled WGS sequence"/>
</dbReference>
<dbReference type="PANTHER" id="PTHR42718:SF46">
    <property type="entry name" value="BLR6921 PROTEIN"/>
    <property type="match status" value="1"/>
</dbReference>
<feature type="domain" description="Major facilitator superfamily (MFS) profile" evidence="8">
    <location>
        <begin position="22"/>
        <end position="469"/>
    </location>
</feature>
<dbReference type="GO" id="GO:0022857">
    <property type="term" value="F:transmembrane transporter activity"/>
    <property type="evidence" value="ECO:0007669"/>
    <property type="project" value="InterPro"/>
</dbReference>
<feature type="transmembrane region" description="Helical" evidence="7">
    <location>
        <begin position="296"/>
        <end position="321"/>
    </location>
</feature>
<evidence type="ECO:0000256" key="7">
    <source>
        <dbReference type="SAM" id="Phobius"/>
    </source>
</evidence>
<keyword evidence="2" id="KW-0813">Transport</keyword>
<keyword evidence="6 7" id="KW-0472">Membrane</keyword>
<dbReference type="RefSeq" id="WP_092573138.1">
    <property type="nucleotide sequence ID" value="NZ_FMAF01000002.1"/>
</dbReference>
<evidence type="ECO:0000313" key="9">
    <source>
        <dbReference type="EMBL" id="SCB14214.1"/>
    </source>
</evidence>
<dbReference type="InterPro" id="IPR020846">
    <property type="entry name" value="MFS_dom"/>
</dbReference>
<feature type="transmembrane region" description="Helical" evidence="7">
    <location>
        <begin position="413"/>
        <end position="433"/>
    </location>
</feature>
<dbReference type="OrthoDB" id="9812221at2"/>
<sequence length="486" mass="51654">MTVVRTTEHPSETSFGRQSRIIAFVVAVAFFMQILDGTIVTTSLPQMASTFGVEPVSMSIGITVYLLTMAAFVPLAGWAGDRYGARRVFLASITIFTVASLFCALSGNLAEFVIARAVQGIGSALMTPVGRIIVLKNARKSDLVHAMSMITWPALTAPVIGPVLGSFITTYLSWHWNFLINIPIGIIGFGLVLRFVPDQREERVAPLDFIGFLQSAAGLTFLLAGLEFVVQGTTAVVASVGLIAVGVVFSVIATRHFMRVDAPLLDLSAFKVQTFAMSTLSAGTASRVAINATPFLLPLLFQVGFGQTAINAGTYLLFYFAGNLGMKAITTQMLRAFGFRNVLVVNGLISSLCIGGFAFLSPSTSNWLIYCLLLAAGLSRSMNFTALNTLGFADIHASQRSSASTLSSMLQQVSLLLGVAVAAAVLNLSHTIHGGATLSPVDFRWAFLVVALIGAVSSLRFISLPHDAGAEVSRHKINTSSKPSNS</sequence>
<dbReference type="Gene3D" id="1.20.1720.10">
    <property type="entry name" value="Multidrug resistance protein D"/>
    <property type="match status" value="1"/>
</dbReference>
<keyword evidence="4 7" id="KW-0812">Transmembrane</keyword>
<feature type="transmembrane region" description="Helical" evidence="7">
    <location>
        <begin position="236"/>
        <end position="258"/>
    </location>
</feature>
<feature type="transmembrane region" description="Helical" evidence="7">
    <location>
        <begin position="174"/>
        <end position="197"/>
    </location>
</feature>
<gene>
    <name evidence="9" type="ORF">GA0061101_102290</name>
</gene>
<evidence type="ECO:0000256" key="5">
    <source>
        <dbReference type="ARBA" id="ARBA00022989"/>
    </source>
</evidence>
<name>A0A1C3UFJ0_9HYPH</name>
<feature type="transmembrane region" description="Helical" evidence="7">
    <location>
        <begin position="113"/>
        <end position="134"/>
    </location>
</feature>
<evidence type="ECO:0000256" key="2">
    <source>
        <dbReference type="ARBA" id="ARBA00022448"/>
    </source>
</evidence>
<feature type="transmembrane region" description="Helical" evidence="7">
    <location>
        <begin position="88"/>
        <end position="107"/>
    </location>
</feature>
<dbReference type="Pfam" id="PF07690">
    <property type="entry name" value="MFS_1"/>
    <property type="match status" value="1"/>
</dbReference>
<dbReference type="Gene3D" id="1.20.1250.20">
    <property type="entry name" value="MFS general substrate transporter like domains"/>
    <property type="match status" value="1"/>
</dbReference>
<feature type="transmembrane region" description="Helical" evidence="7">
    <location>
        <begin position="146"/>
        <end position="168"/>
    </location>
</feature>
<keyword evidence="3" id="KW-1003">Cell membrane</keyword>
<comment type="subcellular location">
    <subcellularLocation>
        <location evidence="1">Cell membrane</location>
        <topology evidence="1">Multi-pass membrane protein</topology>
    </subcellularLocation>
</comment>
<feature type="transmembrane region" description="Helical" evidence="7">
    <location>
        <begin position="270"/>
        <end position="290"/>
    </location>
</feature>
<evidence type="ECO:0000256" key="4">
    <source>
        <dbReference type="ARBA" id="ARBA00022692"/>
    </source>
</evidence>
<organism evidence="9 10">
    <name type="scientific">Rhizobium lusitanum</name>
    <dbReference type="NCBI Taxonomy" id="293958"/>
    <lineage>
        <taxon>Bacteria</taxon>
        <taxon>Pseudomonadati</taxon>
        <taxon>Pseudomonadota</taxon>
        <taxon>Alphaproteobacteria</taxon>
        <taxon>Hyphomicrobiales</taxon>
        <taxon>Rhizobiaceae</taxon>
        <taxon>Rhizobium/Agrobacterium group</taxon>
        <taxon>Rhizobium</taxon>
    </lineage>
</organism>
<dbReference type="InterPro" id="IPR036259">
    <property type="entry name" value="MFS_trans_sf"/>
</dbReference>
<dbReference type="AlphaFoldDB" id="A0A1C3UFJ0"/>
<dbReference type="InterPro" id="IPR011701">
    <property type="entry name" value="MFS"/>
</dbReference>
<evidence type="ECO:0000313" key="10">
    <source>
        <dbReference type="Proteomes" id="UP000199205"/>
    </source>
</evidence>
<reference evidence="10" key="1">
    <citation type="submission" date="2016-08" db="EMBL/GenBank/DDBJ databases">
        <authorList>
            <person name="Varghese N."/>
            <person name="Submissions Spin"/>
        </authorList>
    </citation>
    <scope>NUCLEOTIDE SEQUENCE [LARGE SCALE GENOMIC DNA]</scope>
    <source>
        <strain evidence="10">P1-7</strain>
    </source>
</reference>
<evidence type="ECO:0000256" key="3">
    <source>
        <dbReference type="ARBA" id="ARBA00022475"/>
    </source>
</evidence>
<evidence type="ECO:0000256" key="1">
    <source>
        <dbReference type="ARBA" id="ARBA00004651"/>
    </source>
</evidence>
<accession>A0A1C3UFJ0</accession>
<feature type="transmembrane region" description="Helical" evidence="7">
    <location>
        <begin position="367"/>
        <end position="392"/>
    </location>
</feature>